<evidence type="ECO:0000313" key="3">
    <source>
        <dbReference type="EMBL" id="GAA0717064.1"/>
    </source>
</evidence>
<protein>
    <submittedName>
        <fullName evidence="3">Diguanylate cyclase</fullName>
    </submittedName>
</protein>
<keyword evidence="1" id="KW-1133">Transmembrane helix</keyword>
<feature type="transmembrane region" description="Helical" evidence="1">
    <location>
        <begin position="229"/>
        <end position="251"/>
    </location>
</feature>
<keyword evidence="1" id="KW-0812">Transmembrane</keyword>
<organism evidence="3 4">
    <name type="scientific">Clostridium malenominatum</name>
    <dbReference type="NCBI Taxonomy" id="1539"/>
    <lineage>
        <taxon>Bacteria</taxon>
        <taxon>Bacillati</taxon>
        <taxon>Bacillota</taxon>
        <taxon>Clostridia</taxon>
        <taxon>Eubacteriales</taxon>
        <taxon>Clostridiaceae</taxon>
        <taxon>Clostridium</taxon>
    </lineage>
</organism>
<dbReference type="InterPro" id="IPR029151">
    <property type="entry name" value="Sensor-like_sf"/>
</dbReference>
<dbReference type="InterPro" id="IPR050469">
    <property type="entry name" value="Diguanylate_Cyclase"/>
</dbReference>
<comment type="caution">
    <text evidence="3">The sequence shown here is derived from an EMBL/GenBank/DDBJ whole genome shotgun (WGS) entry which is preliminary data.</text>
</comment>
<evidence type="ECO:0000256" key="1">
    <source>
        <dbReference type="SAM" id="Phobius"/>
    </source>
</evidence>
<keyword evidence="4" id="KW-1185">Reference proteome</keyword>
<dbReference type="InterPro" id="IPR000160">
    <property type="entry name" value="GGDEF_dom"/>
</dbReference>
<dbReference type="RefSeq" id="WP_343765559.1">
    <property type="nucleotide sequence ID" value="NZ_BAAACF010000001.1"/>
</dbReference>
<dbReference type="InterPro" id="IPR029787">
    <property type="entry name" value="Nucleotide_cyclase"/>
</dbReference>
<dbReference type="InterPro" id="IPR043128">
    <property type="entry name" value="Rev_trsase/Diguanyl_cyclase"/>
</dbReference>
<feature type="domain" description="GGDEF" evidence="2">
    <location>
        <begin position="297"/>
        <end position="434"/>
    </location>
</feature>
<dbReference type="SUPFAM" id="SSF103190">
    <property type="entry name" value="Sensory domain-like"/>
    <property type="match status" value="1"/>
</dbReference>
<dbReference type="EMBL" id="BAAACF010000001">
    <property type="protein sequence ID" value="GAA0717064.1"/>
    <property type="molecule type" value="Genomic_DNA"/>
</dbReference>
<dbReference type="CDD" id="cd01949">
    <property type="entry name" value="GGDEF"/>
    <property type="match status" value="1"/>
</dbReference>
<name>A0ABN1ILU2_9CLOT</name>
<dbReference type="PROSITE" id="PS50887">
    <property type="entry name" value="GGDEF"/>
    <property type="match status" value="1"/>
</dbReference>
<dbReference type="PANTHER" id="PTHR45138:SF9">
    <property type="entry name" value="DIGUANYLATE CYCLASE DGCM-RELATED"/>
    <property type="match status" value="1"/>
</dbReference>
<sequence>MIEKSYLKKVCPYKIVIKVLILLWFSSLLALVVFSHNKTSESIKRELGNKAMIVAVDLAERFDVDEREYNRLLSLNFRELLNDSVNIEFEQMTRNIMSYSDIKYIYILSNIPDSKAKYKVENGEEEIYGMPLGTLLNATYLLDGVASYDVRLEDTNWEWYTDKDRYTVMDEDTTIAYKSEKPGYFVSSSPWGNYLTGYAPVYLRDGKYIGIVGVDLYMSKYSSLIRNNLYIIIGFVLTNILIGLLTIYLSVRLKKVDKEMKEKIIISCTDWLTSTLNRCSFMEILETEWGKSIKDKKIMSLLFIDLDFFKQYNDNYGHLAGDENLRKISLLLNEKTEAYRGIVGRYGGDEFMILLPSLNKEKTEKLANEIIQGMKEINIKHEYSLINNYQTVSIGGVSILPNNRISIEDLIHYADTALYEAKKVGKNKAVIYDKIQV</sequence>
<proteinExistence type="predicted"/>
<accession>A0ABN1ILU2</accession>
<evidence type="ECO:0000259" key="2">
    <source>
        <dbReference type="PROSITE" id="PS50887"/>
    </source>
</evidence>
<evidence type="ECO:0000313" key="4">
    <source>
        <dbReference type="Proteomes" id="UP001500339"/>
    </source>
</evidence>
<dbReference type="PANTHER" id="PTHR45138">
    <property type="entry name" value="REGULATORY COMPONENTS OF SENSORY TRANSDUCTION SYSTEM"/>
    <property type="match status" value="1"/>
</dbReference>
<feature type="transmembrane region" description="Helical" evidence="1">
    <location>
        <begin position="12"/>
        <end position="34"/>
    </location>
</feature>
<dbReference type="SUPFAM" id="SSF55073">
    <property type="entry name" value="Nucleotide cyclase"/>
    <property type="match status" value="1"/>
</dbReference>
<keyword evidence="1" id="KW-0472">Membrane</keyword>
<dbReference type="SMART" id="SM00267">
    <property type="entry name" value="GGDEF"/>
    <property type="match status" value="1"/>
</dbReference>
<dbReference type="Gene3D" id="3.30.70.270">
    <property type="match status" value="1"/>
</dbReference>
<dbReference type="Pfam" id="PF00990">
    <property type="entry name" value="GGDEF"/>
    <property type="match status" value="1"/>
</dbReference>
<dbReference type="Proteomes" id="UP001500339">
    <property type="component" value="Unassembled WGS sequence"/>
</dbReference>
<reference evidence="3 4" key="1">
    <citation type="journal article" date="2019" name="Int. J. Syst. Evol. Microbiol.">
        <title>The Global Catalogue of Microorganisms (GCM) 10K type strain sequencing project: providing services to taxonomists for standard genome sequencing and annotation.</title>
        <authorList>
            <consortium name="The Broad Institute Genomics Platform"/>
            <consortium name="The Broad Institute Genome Sequencing Center for Infectious Disease"/>
            <person name="Wu L."/>
            <person name="Ma J."/>
        </authorList>
    </citation>
    <scope>NUCLEOTIDE SEQUENCE [LARGE SCALE GENOMIC DNA]</scope>
    <source>
        <strain evidence="3 4">JCM 1405</strain>
    </source>
</reference>
<dbReference type="NCBIfam" id="TIGR00254">
    <property type="entry name" value="GGDEF"/>
    <property type="match status" value="1"/>
</dbReference>
<gene>
    <name evidence="3" type="ORF">GCM10008905_02260</name>
</gene>